<evidence type="ECO:0000313" key="2">
    <source>
        <dbReference type="EMBL" id="QFG12444.1"/>
    </source>
</evidence>
<dbReference type="RefSeq" id="YP_010055728.1">
    <property type="nucleotide sequence ID" value="NC_054669.1"/>
</dbReference>
<proteinExistence type="predicted"/>
<gene>
    <name evidence="2" type="primary">34</name>
    <name evidence="2" type="ORF">SEA_ALVY_34</name>
</gene>
<protein>
    <submittedName>
        <fullName evidence="2">Uncharacterized protein</fullName>
    </submittedName>
</protein>
<dbReference type="KEGG" id="vg:64471659"/>
<dbReference type="Proteomes" id="UP000327487">
    <property type="component" value="Segment"/>
</dbReference>
<evidence type="ECO:0000256" key="1">
    <source>
        <dbReference type="SAM" id="MobiDB-lite"/>
    </source>
</evidence>
<feature type="region of interest" description="Disordered" evidence="1">
    <location>
        <begin position="76"/>
        <end position="108"/>
    </location>
</feature>
<name>A0A5J6TQY1_9CAUD</name>
<keyword evidence="3" id="KW-1185">Reference proteome</keyword>
<evidence type="ECO:0000313" key="3">
    <source>
        <dbReference type="Proteomes" id="UP000327487"/>
    </source>
</evidence>
<sequence length="162" mass="16945">MKVTIKYGKGYDDSWVVFEGSTPDVRAEIIDYFGMDPETQRGLSLSSIVVNATNVAHGKGLIATALGATVVEETNTAAPAKPTEDPWAAASAAQSSGPWPGSASVAEPKKEDPNAYILGEIEKQTTVDGLKKLWAANQSFFSDAGVMAAWKAKGKALQAAAA</sequence>
<accession>A0A5J6TQY1</accession>
<dbReference type="GeneID" id="64471659"/>
<dbReference type="EMBL" id="MN234208">
    <property type="protein sequence ID" value="QFG12444.1"/>
    <property type="molecule type" value="Genomic_DNA"/>
</dbReference>
<reference evidence="2 3" key="1">
    <citation type="submission" date="2019-07" db="EMBL/GenBank/DDBJ databases">
        <authorList>
            <person name="Zack K."/>
            <person name="Stoner T.H."/>
            <person name="Garlena R.A."/>
            <person name="Russell D.A."/>
            <person name="Pope W.H."/>
            <person name="Jacobs-Sera D."/>
            <person name="Hatfull G.F."/>
        </authorList>
    </citation>
    <scope>NUCLEOTIDE SEQUENCE [LARGE SCALE GENOMIC DNA]</scope>
</reference>
<organism evidence="2 3">
    <name type="scientific">Streptomyces phage Alvy</name>
    <dbReference type="NCBI Taxonomy" id="2599888"/>
    <lineage>
        <taxon>Viruses</taxon>
        <taxon>Duplodnaviria</taxon>
        <taxon>Heunggongvirae</taxon>
        <taxon>Uroviricota</taxon>
        <taxon>Caudoviricetes</taxon>
        <taxon>Arquatrovirinae</taxon>
        <taxon>Caelumvirus</taxon>
        <taxon>Caelumvirus alvy</taxon>
    </lineage>
</organism>